<accession>A0A7J7XG08</accession>
<dbReference type="InterPro" id="IPR007317">
    <property type="entry name" value="GET4"/>
</dbReference>
<keyword evidence="4" id="KW-1185">Reference proteome</keyword>
<dbReference type="PANTHER" id="PTHR12875">
    <property type="entry name" value="GOLGI TO ER TRAFFIC PROTEIN 4 HOMOLOG"/>
    <property type="match status" value="1"/>
</dbReference>
<proteinExistence type="inferred from homology"/>
<dbReference type="AlphaFoldDB" id="A0A7J7XG08"/>
<feature type="region of interest" description="Disordered" evidence="2">
    <location>
        <begin position="131"/>
        <end position="150"/>
    </location>
</feature>
<gene>
    <name evidence="3" type="ORF">mMyoMyo1_005591</name>
</gene>
<dbReference type="Proteomes" id="UP000527355">
    <property type="component" value="Unassembled WGS sequence"/>
</dbReference>
<reference evidence="3 4" key="1">
    <citation type="journal article" date="2020" name="Nature">
        <title>Six reference-quality genomes reveal evolution of bat adaptations.</title>
        <authorList>
            <person name="Jebb D."/>
            <person name="Huang Z."/>
            <person name="Pippel M."/>
            <person name="Hughes G.M."/>
            <person name="Lavrichenko K."/>
            <person name="Devanna P."/>
            <person name="Winkler S."/>
            <person name="Jermiin L.S."/>
            <person name="Skirmuntt E.C."/>
            <person name="Katzourakis A."/>
            <person name="Burkitt-Gray L."/>
            <person name="Ray D.A."/>
            <person name="Sullivan K.A.M."/>
            <person name="Roscito J.G."/>
            <person name="Kirilenko B.M."/>
            <person name="Davalos L.M."/>
            <person name="Corthals A.P."/>
            <person name="Power M.L."/>
            <person name="Jones G."/>
            <person name="Ransome R.D."/>
            <person name="Dechmann D.K.N."/>
            <person name="Locatelli A.G."/>
            <person name="Puechmaille S.J."/>
            <person name="Fedrigo O."/>
            <person name="Jarvis E.D."/>
            <person name="Hiller M."/>
            <person name="Vernes S.C."/>
            <person name="Myers E.W."/>
            <person name="Teeling E.C."/>
        </authorList>
    </citation>
    <scope>NUCLEOTIDE SEQUENCE [LARGE SCALE GENOMIC DNA]</scope>
    <source>
        <strain evidence="3">MMyoMyo1</strain>
        <tissue evidence="3">Flight muscle</tissue>
    </source>
</reference>
<sequence length="150" mass="16204">MSQSKHAEARELMCSGALLFFSHGQQNSAADLSMLVLESLEKAEVEVADELLENLAKLFSLMDPNSPERVAFVSRALKWSSGGSGRLGHPRLHQLLALTLDRIGQLFFGVPPKQTSSYGGLLGNLLSSLMGSSEQEGEDSQDDSSPIELD</sequence>
<dbReference type="Pfam" id="PF04190">
    <property type="entry name" value="GET4"/>
    <property type="match status" value="1"/>
</dbReference>
<comment type="caution">
    <text evidence="3">The sequence shown here is derived from an EMBL/GenBank/DDBJ whole genome shotgun (WGS) entry which is preliminary data.</text>
</comment>
<comment type="similarity">
    <text evidence="1">Belongs to the GET4 family.</text>
</comment>
<evidence type="ECO:0000313" key="3">
    <source>
        <dbReference type="EMBL" id="KAF6348604.1"/>
    </source>
</evidence>
<evidence type="ECO:0000256" key="1">
    <source>
        <dbReference type="ARBA" id="ARBA00005351"/>
    </source>
</evidence>
<dbReference type="InterPro" id="IPR011990">
    <property type="entry name" value="TPR-like_helical_dom_sf"/>
</dbReference>
<protein>
    <submittedName>
        <fullName evidence="3">Guided entry of tail-anchored proteins factor 4</fullName>
    </submittedName>
</protein>
<dbReference type="PANTHER" id="PTHR12875:SF0">
    <property type="entry name" value="GOLGI TO ER TRAFFIC PROTEIN 4 HOMOLOG"/>
    <property type="match status" value="1"/>
</dbReference>
<name>A0A7J7XG08_MYOMY</name>
<evidence type="ECO:0000256" key="2">
    <source>
        <dbReference type="SAM" id="MobiDB-lite"/>
    </source>
</evidence>
<dbReference type="Gene3D" id="1.25.40.10">
    <property type="entry name" value="Tetratricopeptide repeat domain"/>
    <property type="match status" value="1"/>
</dbReference>
<organism evidence="3 4">
    <name type="scientific">Myotis myotis</name>
    <name type="common">Greater mouse-eared bat</name>
    <name type="synonym">Vespertilio myotis</name>
    <dbReference type="NCBI Taxonomy" id="51298"/>
    <lineage>
        <taxon>Eukaryota</taxon>
        <taxon>Metazoa</taxon>
        <taxon>Chordata</taxon>
        <taxon>Craniata</taxon>
        <taxon>Vertebrata</taxon>
        <taxon>Euteleostomi</taxon>
        <taxon>Mammalia</taxon>
        <taxon>Eutheria</taxon>
        <taxon>Laurasiatheria</taxon>
        <taxon>Chiroptera</taxon>
        <taxon>Yangochiroptera</taxon>
        <taxon>Vespertilionidae</taxon>
        <taxon>Myotis</taxon>
    </lineage>
</organism>
<dbReference type="GO" id="GO:0071818">
    <property type="term" value="C:BAT3 complex"/>
    <property type="evidence" value="ECO:0007669"/>
    <property type="project" value="TreeGrafter"/>
</dbReference>
<dbReference type="EMBL" id="JABWUV010000006">
    <property type="protein sequence ID" value="KAF6348604.1"/>
    <property type="molecule type" value="Genomic_DNA"/>
</dbReference>
<evidence type="ECO:0000313" key="4">
    <source>
        <dbReference type="Proteomes" id="UP000527355"/>
    </source>
</evidence>
<dbReference type="VEuPathDB" id="HostDB:GeneID_118659231"/>
<dbReference type="GO" id="GO:0045048">
    <property type="term" value="P:protein insertion into ER membrane"/>
    <property type="evidence" value="ECO:0007669"/>
    <property type="project" value="InterPro"/>
</dbReference>